<dbReference type="Pfam" id="PF01594">
    <property type="entry name" value="AI-2E_transport"/>
    <property type="match status" value="1"/>
</dbReference>
<dbReference type="AlphaFoldDB" id="A0AAV4ZJJ1"/>
<evidence type="ECO:0000256" key="4">
    <source>
        <dbReference type="ARBA" id="ARBA00022475"/>
    </source>
</evidence>
<feature type="transmembrane region" description="Helical" evidence="9">
    <location>
        <begin position="15"/>
        <end position="34"/>
    </location>
</feature>
<dbReference type="InterPro" id="IPR002549">
    <property type="entry name" value="AI-2E-like"/>
</dbReference>
<feature type="transmembrane region" description="Helical" evidence="9">
    <location>
        <begin position="263"/>
        <end position="289"/>
    </location>
</feature>
<comment type="caution">
    <text evidence="10">The sequence shown here is derived from an EMBL/GenBank/DDBJ whole genome shotgun (WGS) entry which is preliminary data.</text>
</comment>
<feature type="transmembrane region" description="Helical" evidence="9">
    <location>
        <begin position="70"/>
        <end position="91"/>
    </location>
</feature>
<keyword evidence="3" id="KW-0813">Transport</keyword>
<evidence type="ECO:0000256" key="6">
    <source>
        <dbReference type="ARBA" id="ARBA00022989"/>
    </source>
</evidence>
<feature type="region of interest" description="Disordered" evidence="8">
    <location>
        <begin position="631"/>
        <end position="665"/>
    </location>
</feature>
<dbReference type="PANTHER" id="PTHR21716:SF53">
    <property type="entry name" value="PERMEASE PERM-RELATED"/>
    <property type="match status" value="1"/>
</dbReference>
<evidence type="ECO:0000256" key="9">
    <source>
        <dbReference type="SAM" id="Phobius"/>
    </source>
</evidence>
<evidence type="ECO:0000256" key="5">
    <source>
        <dbReference type="ARBA" id="ARBA00022692"/>
    </source>
</evidence>
<evidence type="ECO:0000256" key="2">
    <source>
        <dbReference type="ARBA" id="ARBA00009773"/>
    </source>
</evidence>
<feature type="transmembrane region" description="Helical" evidence="9">
    <location>
        <begin position="296"/>
        <end position="314"/>
    </location>
</feature>
<gene>
    <name evidence="10" type="ORF">BHAOGJBA_1835</name>
</gene>
<organism evidence="10 11">
    <name type="scientific">Methylobacterium hispanicum</name>
    <dbReference type="NCBI Taxonomy" id="270350"/>
    <lineage>
        <taxon>Bacteria</taxon>
        <taxon>Pseudomonadati</taxon>
        <taxon>Pseudomonadota</taxon>
        <taxon>Alphaproteobacteria</taxon>
        <taxon>Hyphomicrobiales</taxon>
        <taxon>Methylobacteriaceae</taxon>
        <taxon>Methylobacterium</taxon>
    </lineage>
</organism>
<keyword evidence="11" id="KW-1185">Reference proteome</keyword>
<keyword evidence="7 9" id="KW-0472">Membrane</keyword>
<dbReference type="PANTHER" id="PTHR21716">
    <property type="entry name" value="TRANSMEMBRANE PROTEIN"/>
    <property type="match status" value="1"/>
</dbReference>
<evidence type="ECO:0008006" key="12">
    <source>
        <dbReference type="Google" id="ProtNLM"/>
    </source>
</evidence>
<reference evidence="10" key="2">
    <citation type="submission" date="2021-08" db="EMBL/GenBank/DDBJ databases">
        <authorList>
            <person name="Tani A."/>
            <person name="Ola A."/>
            <person name="Ogura Y."/>
            <person name="Katsura K."/>
            <person name="Hayashi T."/>
        </authorList>
    </citation>
    <scope>NUCLEOTIDE SEQUENCE</scope>
    <source>
        <strain evidence="10">DSM 16372</strain>
    </source>
</reference>
<name>A0AAV4ZJJ1_9HYPH</name>
<dbReference type="EMBL" id="BPQO01000006">
    <property type="protein sequence ID" value="GJD88321.1"/>
    <property type="molecule type" value="Genomic_DNA"/>
</dbReference>
<feature type="transmembrane region" description="Helical" evidence="9">
    <location>
        <begin position="180"/>
        <end position="199"/>
    </location>
</feature>
<comment type="subcellular location">
    <subcellularLocation>
        <location evidence="1">Cell membrane</location>
        <topology evidence="1">Multi-pass membrane protein</topology>
    </subcellularLocation>
</comment>
<evidence type="ECO:0000256" key="1">
    <source>
        <dbReference type="ARBA" id="ARBA00004651"/>
    </source>
</evidence>
<keyword evidence="5 9" id="KW-0812">Transmembrane</keyword>
<evidence type="ECO:0000256" key="8">
    <source>
        <dbReference type="SAM" id="MobiDB-lite"/>
    </source>
</evidence>
<keyword evidence="4" id="KW-1003">Cell membrane</keyword>
<feature type="transmembrane region" description="Helical" evidence="9">
    <location>
        <begin position="334"/>
        <end position="363"/>
    </location>
</feature>
<sequence length="665" mass="70769">MSDDPVTARQIRQGMPIFVALASVLLVLAVMAALYLGREILMPVTLAILLSFVLVPAVRALRRLLVPRALAVLAVVAVTFGLLFGVGSLIASEGAQLAADLPRYSLTMRDKIAALRGATADVGTLSRIVDLVQDLGNALQPPPQAELKGEPGSATHPLTVEIKAAKAGVLETFQTFAGPVLHPLATTGLILLFTIFILLQREDLRNRAIRIAGSGDLRRTTAAIDDAASRLSRFFLAQLALNIAFGVVIGAGLWFIGVPSPTLFGVLAAILRFVPYIGAVISAVLPLILAAAVDPGWSMVIATAILFVVVEPIAGHVVEPLLYGHSTGLSPIAVILAATIWTFLWGPVGLILATPLTVCLVVLGRHVERLWYLDVLLGDQPALAPPEIFYQRMLAGDPAEAIDQGRQFLKERALVTYYDEVVLAGLLLAQEDLSRGTLDRERQAEVGAAIRQVVDRLGLARVRRGVARGAARGASRETAAAVAAAGPDRQVAGVVLGPEDLAPRWRGRTPVLCVSSRGPFDEAATLMLSQTLGRHGLDAQVMAMSEIREGRRPERVEEIAMICFSYLEPVSLSQIRFTVRQARAAVPGVRVLVGFWRERDPAGLERLRRATSADDLVTSLNEALAAVVAASRAPDGAAERPTRGPDGIGRPGVPADGTFRPPVPA</sequence>
<accession>A0AAV4ZJJ1</accession>
<protein>
    <recommendedName>
        <fullName evidence="12">Transporter</fullName>
    </recommendedName>
</protein>
<evidence type="ECO:0000313" key="10">
    <source>
        <dbReference type="EMBL" id="GJD88321.1"/>
    </source>
</evidence>
<dbReference type="GO" id="GO:0005886">
    <property type="term" value="C:plasma membrane"/>
    <property type="evidence" value="ECO:0007669"/>
    <property type="project" value="UniProtKB-SubCell"/>
</dbReference>
<proteinExistence type="inferred from homology"/>
<dbReference type="GO" id="GO:0055085">
    <property type="term" value="P:transmembrane transport"/>
    <property type="evidence" value="ECO:0007669"/>
    <property type="project" value="TreeGrafter"/>
</dbReference>
<feature type="transmembrane region" description="Helical" evidence="9">
    <location>
        <begin position="40"/>
        <end position="58"/>
    </location>
</feature>
<dbReference type="Proteomes" id="UP001055247">
    <property type="component" value="Unassembled WGS sequence"/>
</dbReference>
<keyword evidence="6 9" id="KW-1133">Transmembrane helix</keyword>
<evidence type="ECO:0000256" key="7">
    <source>
        <dbReference type="ARBA" id="ARBA00023136"/>
    </source>
</evidence>
<dbReference type="RefSeq" id="WP_238229957.1">
    <property type="nucleotide sequence ID" value="NZ_BPQO01000006.1"/>
</dbReference>
<reference evidence="10" key="1">
    <citation type="journal article" date="2016" name="Front. Microbiol.">
        <title>Genome Sequence of the Piezophilic, Mesophilic Sulfate-Reducing Bacterium Desulfovibrio indicus J2T.</title>
        <authorList>
            <person name="Cao J."/>
            <person name="Maignien L."/>
            <person name="Shao Z."/>
            <person name="Alain K."/>
            <person name="Jebbar M."/>
        </authorList>
    </citation>
    <scope>NUCLEOTIDE SEQUENCE</scope>
    <source>
        <strain evidence="10">DSM 16372</strain>
    </source>
</reference>
<evidence type="ECO:0000313" key="11">
    <source>
        <dbReference type="Proteomes" id="UP001055247"/>
    </source>
</evidence>
<feature type="transmembrane region" description="Helical" evidence="9">
    <location>
        <begin position="239"/>
        <end position="257"/>
    </location>
</feature>
<evidence type="ECO:0000256" key="3">
    <source>
        <dbReference type="ARBA" id="ARBA00022448"/>
    </source>
</evidence>
<comment type="similarity">
    <text evidence="2">Belongs to the autoinducer-2 exporter (AI-2E) (TC 2.A.86) family.</text>
</comment>